<evidence type="ECO:0000313" key="5">
    <source>
        <dbReference type="Proteomes" id="UP001465976"/>
    </source>
</evidence>
<feature type="compositionally biased region" description="Low complexity" evidence="1">
    <location>
        <begin position="183"/>
        <end position="199"/>
    </location>
</feature>
<dbReference type="Proteomes" id="UP001465976">
    <property type="component" value="Unassembled WGS sequence"/>
</dbReference>
<reference evidence="4 5" key="1">
    <citation type="submission" date="2024-02" db="EMBL/GenBank/DDBJ databases">
        <title>A draft genome for the cacao thread blight pathogen Marasmius crinis-equi.</title>
        <authorList>
            <person name="Cohen S.P."/>
            <person name="Baruah I.K."/>
            <person name="Amoako-Attah I."/>
            <person name="Bukari Y."/>
            <person name="Meinhardt L.W."/>
            <person name="Bailey B.A."/>
        </authorList>
    </citation>
    <scope>NUCLEOTIDE SEQUENCE [LARGE SCALE GENOMIC DNA]</scope>
    <source>
        <strain evidence="4 5">GH-76</strain>
    </source>
</reference>
<protein>
    <submittedName>
        <fullName evidence="4">Uncharacterized protein</fullName>
    </submittedName>
</protein>
<feature type="signal peptide" evidence="3">
    <location>
        <begin position="1"/>
        <end position="20"/>
    </location>
</feature>
<evidence type="ECO:0000256" key="1">
    <source>
        <dbReference type="SAM" id="MobiDB-lite"/>
    </source>
</evidence>
<accession>A0ABR3ERB8</accession>
<gene>
    <name evidence="4" type="ORF">V5O48_016594</name>
</gene>
<keyword evidence="3" id="KW-0732">Signal</keyword>
<feature type="region of interest" description="Disordered" evidence="1">
    <location>
        <begin position="183"/>
        <end position="209"/>
    </location>
</feature>
<evidence type="ECO:0000256" key="3">
    <source>
        <dbReference type="SAM" id="SignalP"/>
    </source>
</evidence>
<name>A0ABR3ERB8_9AGAR</name>
<dbReference type="Gene3D" id="2.60.120.260">
    <property type="entry name" value="Galactose-binding domain-like"/>
    <property type="match status" value="1"/>
</dbReference>
<keyword evidence="2" id="KW-1133">Transmembrane helix</keyword>
<keyword evidence="5" id="KW-1185">Reference proteome</keyword>
<feature type="chain" id="PRO_5045833532" evidence="3">
    <location>
        <begin position="21"/>
        <end position="235"/>
    </location>
</feature>
<sequence>MNSLLKLVTVVSLFSLGVIAQEVTVNETDTKQITYGGGAGNASICKYTDNGTFIGGQAGCWNVQPQPPCTEFAAMGQENTSWASWKFKGSSLRITSLLSDFSPLFNVDIDGKTSEVDGAQIGKDSRAFTCFTLFSVDGLDGNVEHTVNLTVKGASPSRNTTNERDGRVLVGPLSLINYTYTESSNASSSSSSGNSSAGSGSSGSGSGNGNGSLVSASVSGVAALFAVFALYLGLN</sequence>
<feature type="transmembrane region" description="Helical" evidence="2">
    <location>
        <begin position="213"/>
        <end position="234"/>
    </location>
</feature>
<dbReference type="EMBL" id="JBAHYK010002269">
    <property type="protein sequence ID" value="KAL0565430.1"/>
    <property type="molecule type" value="Genomic_DNA"/>
</dbReference>
<feature type="compositionally biased region" description="Gly residues" evidence="1">
    <location>
        <begin position="200"/>
        <end position="209"/>
    </location>
</feature>
<proteinExistence type="predicted"/>
<evidence type="ECO:0000313" key="4">
    <source>
        <dbReference type="EMBL" id="KAL0565430.1"/>
    </source>
</evidence>
<evidence type="ECO:0000256" key="2">
    <source>
        <dbReference type="SAM" id="Phobius"/>
    </source>
</evidence>
<keyword evidence="2" id="KW-0472">Membrane</keyword>
<organism evidence="4 5">
    <name type="scientific">Marasmius crinis-equi</name>
    <dbReference type="NCBI Taxonomy" id="585013"/>
    <lineage>
        <taxon>Eukaryota</taxon>
        <taxon>Fungi</taxon>
        <taxon>Dikarya</taxon>
        <taxon>Basidiomycota</taxon>
        <taxon>Agaricomycotina</taxon>
        <taxon>Agaricomycetes</taxon>
        <taxon>Agaricomycetidae</taxon>
        <taxon>Agaricales</taxon>
        <taxon>Marasmiineae</taxon>
        <taxon>Marasmiaceae</taxon>
        <taxon>Marasmius</taxon>
    </lineage>
</organism>
<keyword evidence="2" id="KW-0812">Transmembrane</keyword>
<comment type="caution">
    <text evidence="4">The sequence shown here is derived from an EMBL/GenBank/DDBJ whole genome shotgun (WGS) entry which is preliminary data.</text>
</comment>